<reference evidence="7" key="1">
    <citation type="journal article" date="2019" name="Int. J. Syst. Evol. Microbiol.">
        <title>The Global Catalogue of Microorganisms (GCM) 10K type strain sequencing project: providing services to taxonomists for standard genome sequencing and annotation.</title>
        <authorList>
            <consortium name="The Broad Institute Genomics Platform"/>
            <consortium name="The Broad Institute Genome Sequencing Center for Infectious Disease"/>
            <person name="Wu L."/>
            <person name="Ma J."/>
        </authorList>
    </citation>
    <scope>NUCLEOTIDE SEQUENCE [LARGE SCALE GENOMIC DNA]</scope>
    <source>
        <strain evidence="7">KCTC 52239</strain>
    </source>
</reference>
<dbReference type="Pfam" id="PF04191">
    <property type="entry name" value="PEMT"/>
    <property type="match status" value="1"/>
</dbReference>
<dbReference type="Gene3D" id="1.20.120.1630">
    <property type="match status" value="1"/>
</dbReference>
<keyword evidence="2 5" id="KW-0812">Transmembrane</keyword>
<gene>
    <name evidence="6" type="ORF">ACFOD7_01495</name>
</gene>
<evidence type="ECO:0000256" key="4">
    <source>
        <dbReference type="ARBA" id="ARBA00023136"/>
    </source>
</evidence>
<keyword evidence="3 5" id="KW-1133">Transmembrane helix</keyword>
<feature type="transmembrane region" description="Helical" evidence="5">
    <location>
        <begin position="6"/>
        <end position="25"/>
    </location>
</feature>
<keyword evidence="7" id="KW-1185">Reference proteome</keyword>
<keyword evidence="4 5" id="KW-0472">Membrane</keyword>
<name>A0ABV7I7Z9_9RHOB</name>
<comment type="caution">
    <text evidence="6">The sequence shown here is derived from an EMBL/GenBank/DDBJ whole genome shotgun (WGS) entry which is preliminary data.</text>
</comment>
<protein>
    <submittedName>
        <fullName evidence="6">Isoprenylcysteine carboxylmethyltransferase family protein</fullName>
    </submittedName>
</protein>
<dbReference type="Proteomes" id="UP001595557">
    <property type="component" value="Unassembled WGS sequence"/>
</dbReference>
<organism evidence="6 7">
    <name type="scientific">Paracoccus fontiphilus</name>
    <dbReference type="NCBI Taxonomy" id="1815556"/>
    <lineage>
        <taxon>Bacteria</taxon>
        <taxon>Pseudomonadati</taxon>
        <taxon>Pseudomonadota</taxon>
        <taxon>Alphaproteobacteria</taxon>
        <taxon>Rhodobacterales</taxon>
        <taxon>Paracoccaceae</taxon>
        <taxon>Paracoccus</taxon>
    </lineage>
</organism>
<feature type="transmembrane region" description="Helical" evidence="5">
    <location>
        <begin position="89"/>
        <end position="105"/>
    </location>
</feature>
<sequence>MATDFSWPALSILAAYLLLFCWGTAETGRVNGQTAWLMGRSKGRDRGAAFAFRLAFACSFAGPLVWLIWPALRELDPFWLEGGGAGLRLPGVFVAALGAMVAFAAQMSMGASWRVGVNRSAVGALVTGGLFRISRNPTFVGQLLLLSGVALAIPALPTFVSPLLFLAAAQAQIPSEEAALRRIHGSAYEEWARQVPRWFSLRIVRGN</sequence>
<evidence type="ECO:0000313" key="7">
    <source>
        <dbReference type="Proteomes" id="UP001595557"/>
    </source>
</evidence>
<proteinExistence type="predicted"/>
<evidence type="ECO:0000256" key="5">
    <source>
        <dbReference type="SAM" id="Phobius"/>
    </source>
</evidence>
<comment type="subcellular location">
    <subcellularLocation>
        <location evidence="1">Endomembrane system</location>
        <topology evidence="1">Multi-pass membrane protein</topology>
    </subcellularLocation>
</comment>
<accession>A0ABV7I7Z9</accession>
<dbReference type="EMBL" id="JBHRTE010000004">
    <property type="protein sequence ID" value="MFC3166720.1"/>
    <property type="molecule type" value="Genomic_DNA"/>
</dbReference>
<evidence type="ECO:0000256" key="2">
    <source>
        <dbReference type="ARBA" id="ARBA00022692"/>
    </source>
</evidence>
<feature type="transmembrane region" description="Helical" evidence="5">
    <location>
        <begin position="46"/>
        <end position="69"/>
    </location>
</feature>
<feature type="transmembrane region" description="Helical" evidence="5">
    <location>
        <begin position="117"/>
        <end position="133"/>
    </location>
</feature>
<evidence type="ECO:0000256" key="3">
    <source>
        <dbReference type="ARBA" id="ARBA00022989"/>
    </source>
</evidence>
<dbReference type="InterPro" id="IPR007318">
    <property type="entry name" value="Phopholipid_MeTrfase"/>
</dbReference>
<feature type="transmembrane region" description="Helical" evidence="5">
    <location>
        <begin position="139"/>
        <end position="166"/>
    </location>
</feature>
<evidence type="ECO:0000256" key="1">
    <source>
        <dbReference type="ARBA" id="ARBA00004127"/>
    </source>
</evidence>
<dbReference type="RefSeq" id="WP_207100957.1">
    <property type="nucleotide sequence ID" value="NZ_JBHRTE010000004.1"/>
</dbReference>
<evidence type="ECO:0000313" key="6">
    <source>
        <dbReference type="EMBL" id="MFC3166720.1"/>
    </source>
</evidence>